<dbReference type="RefSeq" id="XP_001797875.1">
    <property type="nucleotide sequence ID" value="XM_001797823.1"/>
</dbReference>
<dbReference type="Proteomes" id="UP000663193">
    <property type="component" value="Chromosome 4"/>
</dbReference>
<dbReference type="InterPro" id="IPR013083">
    <property type="entry name" value="Znf_RING/FYVE/PHD"/>
</dbReference>
<name>A0A7U2EWH2_PHANO</name>
<evidence type="ECO:0000256" key="2">
    <source>
        <dbReference type="ARBA" id="ARBA00022771"/>
    </source>
</evidence>
<keyword evidence="5" id="KW-0472">Membrane</keyword>
<gene>
    <name evidence="7" type="ORF">JI435_075400</name>
</gene>
<dbReference type="PANTHER" id="PTHR46347">
    <property type="entry name" value="RING/FYVE/PHD ZINC FINGER SUPERFAMILY PROTEIN"/>
    <property type="match status" value="1"/>
</dbReference>
<protein>
    <recommendedName>
        <fullName evidence="6">RING-CH-type domain-containing protein</fullName>
    </recommendedName>
</protein>
<dbReference type="CDD" id="cd16495">
    <property type="entry name" value="RING_CH-C4HC3_MARCH"/>
    <property type="match status" value="1"/>
</dbReference>
<feature type="transmembrane region" description="Helical" evidence="5">
    <location>
        <begin position="224"/>
        <end position="244"/>
    </location>
</feature>
<evidence type="ECO:0000256" key="5">
    <source>
        <dbReference type="SAM" id="Phobius"/>
    </source>
</evidence>
<dbReference type="PANTHER" id="PTHR46347:SF1">
    <property type="entry name" value="RING_FYVE_PHD ZINC FINGER SUPERFAMILY PROTEIN"/>
    <property type="match status" value="1"/>
</dbReference>
<feature type="transmembrane region" description="Helical" evidence="5">
    <location>
        <begin position="154"/>
        <end position="180"/>
    </location>
</feature>
<dbReference type="Gene3D" id="3.30.40.10">
    <property type="entry name" value="Zinc/RING finger domain, C3HC4 (zinc finger)"/>
    <property type="match status" value="1"/>
</dbReference>
<keyword evidence="3" id="KW-0862">Zinc</keyword>
<dbReference type="KEGG" id="pno:SNOG_07540"/>
<accession>A0A7U2EWH2</accession>
<organism evidence="7 8">
    <name type="scientific">Phaeosphaeria nodorum (strain SN15 / ATCC MYA-4574 / FGSC 10173)</name>
    <name type="common">Glume blotch fungus</name>
    <name type="synonym">Parastagonospora nodorum</name>
    <dbReference type="NCBI Taxonomy" id="321614"/>
    <lineage>
        <taxon>Eukaryota</taxon>
        <taxon>Fungi</taxon>
        <taxon>Dikarya</taxon>
        <taxon>Ascomycota</taxon>
        <taxon>Pezizomycotina</taxon>
        <taxon>Dothideomycetes</taxon>
        <taxon>Pleosporomycetidae</taxon>
        <taxon>Pleosporales</taxon>
        <taxon>Pleosporineae</taxon>
        <taxon>Phaeosphaeriaceae</taxon>
        <taxon>Parastagonospora</taxon>
    </lineage>
</organism>
<keyword evidence="5" id="KW-0812">Transmembrane</keyword>
<proteinExistence type="predicted"/>
<dbReference type="SUPFAM" id="SSF57850">
    <property type="entry name" value="RING/U-box"/>
    <property type="match status" value="1"/>
</dbReference>
<evidence type="ECO:0000256" key="3">
    <source>
        <dbReference type="ARBA" id="ARBA00022833"/>
    </source>
</evidence>
<keyword evidence="8" id="KW-1185">Reference proteome</keyword>
<dbReference type="OMA" id="CLQSWRH"/>
<dbReference type="GO" id="GO:0008270">
    <property type="term" value="F:zinc ion binding"/>
    <property type="evidence" value="ECO:0007669"/>
    <property type="project" value="UniProtKB-KW"/>
</dbReference>
<dbReference type="PROSITE" id="PS51292">
    <property type="entry name" value="ZF_RING_CH"/>
    <property type="match status" value="1"/>
</dbReference>
<dbReference type="Pfam" id="PF12906">
    <property type="entry name" value="RINGv"/>
    <property type="match status" value="1"/>
</dbReference>
<evidence type="ECO:0000256" key="1">
    <source>
        <dbReference type="ARBA" id="ARBA00022723"/>
    </source>
</evidence>
<evidence type="ECO:0000313" key="7">
    <source>
        <dbReference type="EMBL" id="QRC94284.1"/>
    </source>
</evidence>
<evidence type="ECO:0000259" key="6">
    <source>
        <dbReference type="PROSITE" id="PS51292"/>
    </source>
</evidence>
<keyword evidence="5" id="KW-1133">Transmembrane helix</keyword>
<feature type="compositionally biased region" description="Polar residues" evidence="4">
    <location>
        <begin position="27"/>
        <end position="47"/>
    </location>
</feature>
<feature type="transmembrane region" description="Helical" evidence="5">
    <location>
        <begin position="265"/>
        <end position="283"/>
    </location>
</feature>
<feature type="region of interest" description="Disordered" evidence="4">
    <location>
        <begin position="1"/>
        <end position="59"/>
    </location>
</feature>
<keyword evidence="2" id="KW-0863">Zinc-finger</keyword>
<dbReference type="VEuPathDB" id="FungiDB:JI435_075400"/>
<dbReference type="EMBL" id="CP069026">
    <property type="protein sequence ID" value="QRC94284.1"/>
    <property type="molecule type" value="Genomic_DNA"/>
</dbReference>
<keyword evidence="1" id="KW-0479">Metal-binding</keyword>
<dbReference type="SMART" id="SM00744">
    <property type="entry name" value="RINGv"/>
    <property type="match status" value="1"/>
</dbReference>
<evidence type="ECO:0000313" key="8">
    <source>
        <dbReference type="Proteomes" id="UP000663193"/>
    </source>
</evidence>
<reference evidence="8" key="1">
    <citation type="journal article" date="2021" name="BMC Genomics">
        <title>Chromosome-level genome assembly and manually-curated proteome of model necrotroph Parastagonospora nodorum Sn15 reveals a genome-wide trove of candidate effector homologs, and redundancy of virulence-related functions within an accessory chromosome.</title>
        <authorList>
            <person name="Bertazzoni S."/>
            <person name="Jones D.A.B."/>
            <person name="Phan H.T."/>
            <person name="Tan K.-C."/>
            <person name="Hane J.K."/>
        </authorList>
    </citation>
    <scope>NUCLEOTIDE SEQUENCE [LARGE SCALE GENOMIC DNA]</scope>
    <source>
        <strain evidence="8">SN15 / ATCC MYA-4574 / FGSC 10173)</strain>
    </source>
</reference>
<sequence>MSYSSGYQTPGGWSWPDDLPKNEPAQPESSTSSSRQQPAGTSSGANPSTGSGSRSRRTHWPPRQCRICLETVQPTFNVGSDSLPGFLQSPGVVYQDETGRLIRPCLCKGSSKYVHDACLQAWRHADPGYGKRNYWQCPTCGFKYRLARLGAGRFVGSVAAQIALTALILIVIIFVLGFVADPIIGLYVDPWSYMPWNSWSRRSQGFYFEEDESTTWYEHFAKGFASMGVLGFLKVLLANPFNYFRFGSGGGRARTGRDRVEQVSWIIIVVGVGTFLAAVYKGVRVWSRRTLERAGERVMDVQHDDEDDDE</sequence>
<dbReference type="InterPro" id="IPR011016">
    <property type="entry name" value="Znf_RING-CH"/>
</dbReference>
<dbReference type="OrthoDB" id="264354at2759"/>
<dbReference type="AlphaFoldDB" id="A0A7U2EWH2"/>
<feature type="domain" description="RING-CH-type" evidence="6">
    <location>
        <begin position="57"/>
        <end position="147"/>
    </location>
</feature>
<evidence type="ECO:0000256" key="4">
    <source>
        <dbReference type="SAM" id="MobiDB-lite"/>
    </source>
</evidence>